<dbReference type="PANTHER" id="PTHR11014:SF63">
    <property type="entry name" value="METALLOPEPTIDASE, PUTATIVE (AFU_ORTHOLOGUE AFUA_6G09600)-RELATED"/>
    <property type="match status" value="1"/>
</dbReference>
<dbReference type="SUPFAM" id="SSF53187">
    <property type="entry name" value="Zn-dependent exopeptidases"/>
    <property type="match status" value="1"/>
</dbReference>
<reference evidence="2 3" key="1">
    <citation type="submission" date="2019-06" db="EMBL/GenBank/DDBJ databases">
        <title>Whole genome shotgun sequence of Pseudonocardia saturnea NBRC 14499.</title>
        <authorList>
            <person name="Hosoyama A."/>
            <person name="Uohara A."/>
            <person name="Ohji S."/>
            <person name="Ichikawa N."/>
        </authorList>
    </citation>
    <scope>NUCLEOTIDE SEQUENCE [LARGE SCALE GENOMIC DNA]</scope>
    <source>
        <strain evidence="2 3">NBRC 14499</strain>
    </source>
</reference>
<dbReference type="Gene3D" id="3.40.630.10">
    <property type="entry name" value="Zn peptidases"/>
    <property type="match status" value="1"/>
</dbReference>
<dbReference type="GO" id="GO:0016787">
    <property type="term" value="F:hydrolase activity"/>
    <property type="evidence" value="ECO:0007669"/>
    <property type="project" value="UniProtKB-KW"/>
</dbReference>
<gene>
    <name evidence="2" type="primary">hipO_2</name>
    <name evidence="2" type="ORF">PSA01_56290</name>
</gene>
<dbReference type="InterPro" id="IPR011650">
    <property type="entry name" value="Peptidase_M20_dimer"/>
</dbReference>
<dbReference type="EMBL" id="BJNH01000086">
    <property type="protein sequence ID" value="GEC28600.1"/>
    <property type="molecule type" value="Genomic_DNA"/>
</dbReference>
<proteinExistence type="predicted"/>
<organism evidence="2 3">
    <name type="scientific">Pseudonocardia saturnea</name>
    <dbReference type="NCBI Taxonomy" id="33909"/>
    <lineage>
        <taxon>Bacteria</taxon>
        <taxon>Bacillati</taxon>
        <taxon>Actinomycetota</taxon>
        <taxon>Actinomycetes</taxon>
        <taxon>Pseudonocardiales</taxon>
        <taxon>Pseudonocardiaceae</taxon>
        <taxon>Pseudonocardia</taxon>
    </lineage>
</organism>
<keyword evidence="2" id="KW-0378">Hydrolase</keyword>
<dbReference type="SUPFAM" id="SSF55031">
    <property type="entry name" value="Bacterial exopeptidase dimerisation domain"/>
    <property type="match status" value="1"/>
</dbReference>
<dbReference type="Proteomes" id="UP000320693">
    <property type="component" value="Unassembled WGS sequence"/>
</dbReference>
<dbReference type="InterPro" id="IPR017439">
    <property type="entry name" value="Amidohydrolase"/>
</dbReference>
<dbReference type="Pfam" id="PF01546">
    <property type="entry name" value="Peptidase_M20"/>
    <property type="match status" value="1"/>
</dbReference>
<evidence type="ECO:0000313" key="2">
    <source>
        <dbReference type="EMBL" id="GEC28600.1"/>
    </source>
</evidence>
<comment type="caution">
    <text evidence="2">The sequence shown here is derived from an EMBL/GenBank/DDBJ whole genome shotgun (WGS) entry which is preliminary data.</text>
</comment>
<dbReference type="PIRSF" id="PIRSF005962">
    <property type="entry name" value="Pept_M20D_amidohydro"/>
    <property type="match status" value="1"/>
</dbReference>
<feature type="domain" description="Peptidase M20 dimerisation" evidence="1">
    <location>
        <begin position="191"/>
        <end position="289"/>
    </location>
</feature>
<accession>A0ABQ0S6Q8</accession>
<evidence type="ECO:0000313" key="3">
    <source>
        <dbReference type="Proteomes" id="UP000320693"/>
    </source>
</evidence>
<dbReference type="NCBIfam" id="TIGR01891">
    <property type="entry name" value="amidohydrolases"/>
    <property type="match status" value="1"/>
</dbReference>
<name>A0ABQ0S6Q8_9PSEU</name>
<evidence type="ECO:0000259" key="1">
    <source>
        <dbReference type="Pfam" id="PF07687"/>
    </source>
</evidence>
<sequence>METGLASAIVTADLADLYRDLHRHPELSFAETRTASIAAGRLRDAGYEVTEQVGRTGVVGVLRRGDGPTVLLRADMDALPVAEDTGLDYASTARGRTPDGEDTAVAHACGHDVHVTCLLGAAAELAAAPETWSGTLLIVFQPAEEIGGGARAMLDDDLYARFGTPDVVLGQHVAPLPAGLLAVTPGPAFAGSDTVRATLHGSGGHGSRPETTVDPVLLAAATVQRLHTVVSREVAATDTAVLTVGMLRAGTKENVIPDSAELGMTVRSYTDAVRGRVLGSIERIVRGEAATAGAPRDPEVRIVETFPPVVNDPDAVERTRAALAAVTPLPVVDPGPVTGSEDVGEFAVAAGVPCVYWLLGGADPAAFEGATTVDEIRARVAELPSNHSPRYAPVIEPTLSTGVAALVAAAREWLAGP</sequence>
<protein>
    <submittedName>
        <fullName evidence="2">Hippurate hydrolase</fullName>
    </submittedName>
</protein>
<dbReference type="Pfam" id="PF07687">
    <property type="entry name" value="M20_dimer"/>
    <property type="match status" value="1"/>
</dbReference>
<keyword evidence="3" id="KW-1185">Reference proteome</keyword>
<dbReference type="InterPro" id="IPR002933">
    <property type="entry name" value="Peptidase_M20"/>
</dbReference>
<dbReference type="PANTHER" id="PTHR11014">
    <property type="entry name" value="PEPTIDASE M20 FAMILY MEMBER"/>
    <property type="match status" value="1"/>
</dbReference>
<dbReference type="InterPro" id="IPR036264">
    <property type="entry name" value="Bact_exopeptidase_dim_dom"/>
</dbReference>
<dbReference type="Gene3D" id="3.30.70.360">
    <property type="match status" value="1"/>
</dbReference>